<organism evidence="7 8">
    <name type="scientific">Falsibacillus pallidus</name>
    <dbReference type="NCBI Taxonomy" id="493781"/>
    <lineage>
        <taxon>Bacteria</taxon>
        <taxon>Bacillati</taxon>
        <taxon>Bacillota</taxon>
        <taxon>Bacilli</taxon>
        <taxon>Bacillales</taxon>
        <taxon>Bacillaceae</taxon>
        <taxon>Falsibacillus</taxon>
    </lineage>
</organism>
<evidence type="ECO:0000256" key="5">
    <source>
        <dbReference type="ARBA" id="ARBA00049117"/>
    </source>
</evidence>
<dbReference type="PANTHER" id="PTHR13748:SF62">
    <property type="entry name" value="COBW DOMAIN-CONTAINING PROTEIN"/>
    <property type="match status" value="1"/>
</dbReference>
<dbReference type="SUPFAM" id="SSF52540">
    <property type="entry name" value="P-loop containing nucleoside triphosphate hydrolases"/>
    <property type="match status" value="1"/>
</dbReference>
<dbReference type="Gene3D" id="3.40.50.300">
    <property type="entry name" value="P-loop containing nucleotide triphosphate hydrolases"/>
    <property type="match status" value="1"/>
</dbReference>
<dbReference type="Pfam" id="PF02492">
    <property type="entry name" value="cobW"/>
    <property type="match status" value="1"/>
</dbReference>
<accession>A0A370GH33</accession>
<dbReference type="InterPro" id="IPR027417">
    <property type="entry name" value="P-loop_NTPase"/>
</dbReference>
<sequence length="320" mass="36312">MKNSIDENGEIMKKIKVYVLAGFLGSGKTTLLRNFIQYEKNHGRTPAILMNELGSVSIDTGAVEEGTPIAELLDGCICCTIQEKLEAQLQELLYRYQFDTLIIETTGAAHPVEVVDSIMSPLFAHQFDFEGIITTVDALRWKNRSELSPQVLHLLREQIRNARLVLLNKIDLVSEMENGTFVYEIQGLNSDATVVLTKHSAFDLDILSKVAKKEIMTHDPSPIGEKFKLQSFVHTFTGPIQLESFENWLKSLPDTIYRLKGYVLFTHSDKPYLFQYSYGMPLYFKEDMMMPLNLVIIGESLDKNHLQASLTALENNEENI</sequence>
<comment type="caution">
    <text evidence="7">The sequence shown here is derived from an EMBL/GenBank/DDBJ whole genome shotgun (WGS) entry which is preliminary data.</text>
</comment>
<dbReference type="PANTHER" id="PTHR13748">
    <property type="entry name" value="COBW-RELATED"/>
    <property type="match status" value="1"/>
</dbReference>
<dbReference type="Gene3D" id="3.30.1220.10">
    <property type="entry name" value="CobW-like, C-terminal domain"/>
    <property type="match status" value="1"/>
</dbReference>
<evidence type="ECO:0000256" key="3">
    <source>
        <dbReference type="ARBA" id="ARBA00023186"/>
    </source>
</evidence>
<gene>
    <name evidence="7" type="ORF">DFR59_104159</name>
</gene>
<keyword evidence="8" id="KW-1185">Reference proteome</keyword>
<dbReference type="SUPFAM" id="SSF90002">
    <property type="entry name" value="Hypothetical protein YjiA, C-terminal domain"/>
    <property type="match status" value="1"/>
</dbReference>
<dbReference type="EMBL" id="QQAY01000004">
    <property type="protein sequence ID" value="RDI43108.1"/>
    <property type="molecule type" value="Genomic_DNA"/>
</dbReference>
<evidence type="ECO:0000259" key="6">
    <source>
        <dbReference type="SMART" id="SM00833"/>
    </source>
</evidence>
<dbReference type="SMART" id="SM00833">
    <property type="entry name" value="CobW_C"/>
    <property type="match status" value="1"/>
</dbReference>
<dbReference type="InterPro" id="IPR011629">
    <property type="entry name" value="CobW-like_C"/>
</dbReference>
<feature type="domain" description="CobW C-terminal" evidence="6">
    <location>
        <begin position="229"/>
        <end position="314"/>
    </location>
</feature>
<reference evidence="7 8" key="1">
    <citation type="submission" date="2018-07" db="EMBL/GenBank/DDBJ databases">
        <title>Genomic Encyclopedia of Type Strains, Phase IV (KMG-IV): sequencing the most valuable type-strain genomes for metagenomic binning, comparative biology and taxonomic classification.</title>
        <authorList>
            <person name="Goeker M."/>
        </authorList>
    </citation>
    <scope>NUCLEOTIDE SEQUENCE [LARGE SCALE GENOMIC DNA]</scope>
    <source>
        <strain evidence="7 8">DSM 25281</strain>
    </source>
</reference>
<evidence type="ECO:0000256" key="1">
    <source>
        <dbReference type="ARBA" id="ARBA00022741"/>
    </source>
</evidence>
<dbReference type="AlphaFoldDB" id="A0A370GH33"/>
<dbReference type="Pfam" id="PF07683">
    <property type="entry name" value="CobW_C"/>
    <property type="match status" value="1"/>
</dbReference>
<evidence type="ECO:0000256" key="2">
    <source>
        <dbReference type="ARBA" id="ARBA00022801"/>
    </source>
</evidence>
<name>A0A370GH33_9BACI</name>
<dbReference type="InterPro" id="IPR036627">
    <property type="entry name" value="CobW-likC_sf"/>
</dbReference>
<keyword evidence="2" id="KW-0378">Hydrolase</keyword>
<evidence type="ECO:0000313" key="7">
    <source>
        <dbReference type="EMBL" id="RDI43108.1"/>
    </source>
</evidence>
<comment type="catalytic activity">
    <reaction evidence="5">
        <text>GTP + H2O = GDP + phosphate + H(+)</text>
        <dbReference type="Rhea" id="RHEA:19669"/>
        <dbReference type="ChEBI" id="CHEBI:15377"/>
        <dbReference type="ChEBI" id="CHEBI:15378"/>
        <dbReference type="ChEBI" id="CHEBI:37565"/>
        <dbReference type="ChEBI" id="CHEBI:43474"/>
        <dbReference type="ChEBI" id="CHEBI:58189"/>
    </reaction>
    <physiologicalReaction direction="left-to-right" evidence="5">
        <dbReference type="Rhea" id="RHEA:19670"/>
    </physiologicalReaction>
</comment>
<dbReference type="Proteomes" id="UP000255326">
    <property type="component" value="Unassembled WGS sequence"/>
</dbReference>
<dbReference type="RefSeq" id="WP_245948436.1">
    <property type="nucleotide sequence ID" value="NZ_QQAY01000004.1"/>
</dbReference>
<evidence type="ECO:0000313" key="8">
    <source>
        <dbReference type="Proteomes" id="UP000255326"/>
    </source>
</evidence>
<dbReference type="GO" id="GO:0000166">
    <property type="term" value="F:nucleotide binding"/>
    <property type="evidence" value="ECO:0007669"/>
    <property type="project" value="UniProtKB-KW"/>
</dbReference>
<evidence type="ECO:0000256" key="4">
    <source>
        <dbReference type="ARBA" id="ARBA00034320"/>
    </source>
</evidence>
<dbReference type="InterPro" id="IPR003495">
    <property type="entry name" value="CobW/HypB/UreG_nucleotide-bd"/>
</dbReference>
<comment type="similarity">
    <text evidence="4">Belongs to the SIMIBI class G3E GTPase family. ZNG1 subfamily.</text>
</comment>
<proteinExistence type="inferred from homology"/>
<dbReference type="InterPro" id="IPR051316">
    <property type="entry name" value="Zinc-reg_GTPase_activator"/>
</dbReference>
<dbReference type="GO" id="GO:0005737">
    <property type="term" value="C:cytoplasm"/>
    <property type="evidence" value="ECO:0007669"/>
    <property type="project" value="TreeGrafter"/>
</dbReference>
<keyword evidence="1" id="KW-0547">Nucleotide-binding</keyword>
<dbReference type="CDD" id="cd03112">
    <property type="entry name" value="CobW-like"/>
    <property type="match status" value="1"/>
</dbReference>
<keyword evidence="3" id="KW-0143">Chaperone</keyword>
<protein>
    <submittedName>
        <fullName evidence="7">G3E family GTPase</fullName>
    </submittedName>
</protein>
<dbReference type="GO" id="GO:0016787">
    <property type="term" value="F:hydrolase activity"/>
    <property type="evidence" value="ECO:0007669"/>
    <property type="project" value="UniProtKB-KW"/>
</dbReference>